<dbReference type="AlphaFoldDB" id="A0A1I0B207"/>
<evidence type="ECO:0000313" key="14">
    <source>
        <dbReference type="Proteomes" id="UP000199820"/>
    </source>
</evidence>
<evidence type="ECO:0000256" key="8">
    <source>
        <dbReference type="ARBA" id="ARBA00022989"/>
    </source>
</evidence>
<keyword evidence="4 13" id="KW-0645">Protease</keyword>
<comment type="similarity">
    <text evidence="3 11">Belongs to the peptidase M50B family.</text>
</comment>
<keyword evidence="14" id="KW-1185">Reference proteome</keyword>
<name>A0A1I0B207_9FIRM</name>
<dbReference type="EMBL" id="FOIL01000003">
    <property type="protein sequence ID" value="SET00516.1"/>
    <property type="molecule type" value="Genomic_DNA"/>
</dbReference>
<evidence type="ECO:0000256" key="1">
    <source>
        <dbReference type="ARBA" id="ARBA00001947"/>
    </source>
</evidence>
<comment type="subcellular location">
    <subcellularLocation>
        <location evidence="2">Membrane</location>
        <topology evidence="2">Multi-pass membrane protein</topology>
    </subcellularLocation>
</comment>
<keyword evidence="5 11" id="KW-0812">Transmembrane</keyword>
<evidence type="ECO:0000256" key="5">
    <source>
        <dbReference type="ARBA" id="ARBA00022692"/>
    </source>
</evidence>
<feature type="transmembrane region" description="Helical" evidence="11">
    <location>
        <begin position="330"/>
        <end position="348"/>
    </location>
</feature>
<dbReference type="eggNOG" id="COG0750">
    <property type="taxonomic scope" value="Bacteria"/>
</dbReference>
<feature type="transmembrane region" description="Helical" evidence="11">
    <location>
        <begin position="300"/>
        <end position="318"/>
    </location>
</feature>
<dbReference type="GO" id="GO:0006508">
    <property type="term" value="P:proteolysis"/>
    <property type="evidence" value="ECO:0007669"/>
    <property type="project" value="UniProtKB-KW"/>
</dbReference>
<feature type="transmembrane region" description="Helical" evidence="11">
    <location>
        <begin position="274"/>
        <end position="294"/>
    </location>
</feature>
<comment type="cofactor">
    <cofactor evidence="1 11">
        <name>Zn(2+)</name>
        <dbReference type="ChEBI" id="CHEBI:29105"/>
    </cofactor>
</comment>
<dbReference type="Pfam" id="PF02163">
    <property type="entry name" value="Peptidase_M50"/>
    <property type="match status" value="1"/>
</dbReference>
<dbReference type="SUPFAM" id="SSF50156">
    <property type="entry name" value="PDZ domain-like"/>
    <property type="match status" value="1"/>
</dbReference>
<dbReference type="OrthoDB" id="9782003at2"/>
<keyword evidence="8 11" id="KW-1133">Transmembrane helix</keyword>
<keyword evidence="10 11" id="KW-0472">Membrane</keyword>
<dbReference type="CDD" id="cd23081">
    <property type="entry name" value="cpPDZ_EcRseP-like"/>
    <property type="match status" value="1"/>
</dbReference>
<keyword evidence="11" id="KW-0479">Metal-binding</keyword>
<protein>
    <recommendedName>
        <fullName evidence="11">Zinc metalloprotease</fullName>
        <ecNumber evidence="11">3.4.24.-</ecNumber>
    </recommendedName>
</protein>
<dbReference type="STRING" id="1526.SAMN02910262_01586"/>
<dbReference type="PANTHER" id="PTHR42837">
    <property type="entry name" value="REGULATOR OF SIGMA-E PROTEASE RSEP"/>
    <property type="match status" value="1"/>
</dbReference>
<evidence type="ECO:0000259" key="12">
    <source>
        <dbReference type="SMART" id="SM00228"/>
    </source>
</evidence>
<feature type="transmembrane region" description="Helical" evidence="11">
    <location>
        <begin position="100"/>
        <end position="125"/>
    </location>
</feature>
<dbReference type="InterPro" id="IPR004387">
    <property type="entry name" value="Pept_M50_Zn"/>
</dbReference>
<reference evidence="13 14" key="1">
    <citation type="submission" date="2016-10" db="EMBL/GenBank/DDBJ databases">
        <authorList>
            <person name="de Groot N.N."/>
        </authorList>
    </citation>
    <scope>NUCLEOTIDE SEQUENCE [LARGE SCALE GENOMIC DNA]</scope>
    <source>
        <strain evidence="13 14">KH1P1</strain>
    </source>
</reference>
<accession>A0A1I0B207</accession>
<evidence type="ECO:0000256" key="7">
    <source>
        <dbReference type="ARBA" id="ARBA00022833"/>
    </source>
</evidence>
<proteinExistence type="inferred from homology"/>
<dbReference type="RefSeq" id="WP_074648242.1">
    <property type="nucleotide sequence ID" value="NZ_FOIL01000003.1"/>
</dbReference>
<dbReference type="GO" id="GO:0016020">
    <property type="term" value="C:membrane"/>
    <property type="evidence" value="ECO:0007669"/>
    <property type="project" value="UniProtKB-SubCell"/>
</dbReference>
<dbReference type="Proteomes" id="UP000199820">
    <property type="component" value="Unassembled WGS sequence"/>
</dbReference>
<dbReference type="InterPro" id="IPR001478">
    <property type="entry name" value="PDZ"/>
</dbReference>
<evidence type="ECO:0000256" key="9">
    <source>
        <dbReference type="ARBA" id="ARBA00023049"/>
    </source>
</evidence>
<dbReference type="InterPro" id="IPR008915">
    <property type="entry name" value="Peptidase_M50"/>
</dbReference>
<evidence type="ECO:0000256" key="6">
    <source>
        <dbReference type="ARBA" id="ARBA00022801"/>
    </source>
</evidence>
<evidence type="ECO:0000256" key="4">
    <source>
        <dbReference type="ARBA" id="ARBA00022670"/>
    </source>
</evidence>
<dbReference type="InterPro" id="IPR036034">
    <property type="entry name" value="PDZ_sf"/>
</dbReference>
<gene>
    <name evidence="13" type="ORF">SAMN04487771_100353</name>
</gene>
<dbReference type="SMART" id="SM00228">
    <property type="entry name" value="PDZ"/>
    <property type="match status" value="1"/>
</dbReference>
<organism evidence="13 14">
    <name type="scientific">[Clostridium] aminophilum</name>
    <dbReference type="NCBI Taxonomy" id="1526"/>
    <lineage>
        <taxon>Bacteria</taxon>
        <taxon>Bacillati</taxon>
        <taxon>Bacillota</taxon>
        <taxon>Clostridia</taxon>
        <taxon>Lachnospirales</taxon>
        <taxon>Lachnospiraceae</taxon>
    </lineage>
</organism>
<keyword evidence="6 11" id="KW-0378">Hydrolase</keyword>
<dbReference type="GO" id="GO:0046872">
    <property type="term" value="F:metal ion binding"/>
    <property type="evidence" value="ECO:0007669"/>
    <property type="project" value="UniProtKB-KW"/>
</dbReference>
<keyword evidence="9 11" id="KW-0482">Metalloprotease</keyword>
<evidence type="ECO:0000256" key="2">
    <source>
        <dbReference type="ARBA" id="ARBA00004141"/>
    </source>
</evidence>
<feature type="domain" description="PDZ" evidence="12">
    <location>
        <begin position="118"/>
        <end position="186"/>
    </location>
</feature>
<dbReference type="CDD" id="cd06163">
    <property type="entry name" value="S2P-M50_PDZ_RseP-like"/>
    <property type="match status" value="1"/>
</dbReference>
<dbReference type="PANTHER" id="PTHR42837:SF2">
    <property type="entry name" value="MEMBRANE METALLOPROTEASE ARASP2, CHLOROPLASTIC-RELATED"/>
    <property type="match status" value="1"/>
</dbReference>
<evidence type="ECO:0000313" key="13">
    <source>
        <dbReference type="EMBL" id="SET00516.1"/>
    </source>
</evidence>
<evidence type="ECO:0000256" key="11">
    <source>
        <dbReference type="RuleBase" id="RU362031"/>
    </source>
</evidence>
<sequence>MTSLIAALLIFDCIITFHEFGHFLLARKAGIAVIEFSIGMGPRLITFVHGGTRYSLKLLPLGGSCAMLGESLTEDDLKYLRAPKALVGMSYEKAGILQRFLTIFAGPAFNFLLAFAGSCFLVCVAGSDPARVGKIAPESPAMAAGLQEGDEIISLNGYRTYIFRDLMIYGTFHEGEPLRVVYERDGKRENCEITPEYSEEKNAFQIGIIGGGYERAENPGAVIRYAYAESRYWAYVTVKSIEKLITRKVSADNIGGPVRIVGMIGDTVEKSKPYGVLTIAVNLAAMTVLLSVNLGIMNLLPVPALDGGKLILILLELIRGKRLSKQTEYRINLFGFALLMALMMFAVFNDFRMFFRS</sequence>
<dbReference type="Gene3D" id="2.30.42.10">
    <property type="match status" value="1"/>
</dbReference>
<keyword evidence="7 11" id="KW-0862">Zinc</keyword>
<dbReference type="NCBIfam" id="TIGR00054">
    <property type="entry name" value="RIP metalloprotease RseP"/>
    <property type="match status" value="1"/>
</dbReference>
<evidence type="ECO:0000256" key="10">
    <source>
        <dbReference type="ARBA" id="ARBA00023136"/>
    </source>
</evidence>
<evidence type="ECO:0000256" key="3">
    <source>
        <dbReference type="ARBA" id="ARBA00007931"/>
    </source>
</evidence>
<dbReference type="GO" id="GO:0004222">
    <property type="term" value="F:metalloendopeptidase activity"/>
    <property type="evidence" value="ECO:0007669"/>
    <property type="project" value="InterPro"/>
</dbReference>
<dbReference type="EC" id="3.4.24.-" evidence="11"/>